<accession>A0A662YSQ1</accession>
<organism evidence="1 2">
    <name type="scientific">Acipenser ruthenus</name>
    <name type="common">Sterlet sturgeon</name>
    <dbReference type="NCBI Taxonomy" id="7906"/>
    <lineage>
        <taxon>Eukaryota</taxon>
        <taxon>Metazoa</taxon>
        <taxon>Chordata</taxon>
        <taxon>Craniata</taxon>
        <taxon>Vertebrata</taxon>
        <taxon>Euteleostomi</taxon>
        <taxon>Actinopterygii</taxon>
        <taxon>Chondrostei</taxon>
        <taxon>Acipenseriformes</taxon>
        <taxon>Acipenseridae</taxon>
        <taxon>Acipenser</taxon>
    </lineage>
</organism>
<evidence type="ECO:0000313" key="2">
    <source>
        <dbReference type="Proteomes" id="UP000289886"/>
    </source>
</evidence>
<dbReference type="AlphaFoldDB" id="A0A662YSQ1"/>
<evidence type="ECO:0000313" key="1">
    <source>
        <dbReference type="EMBL" id="RXM99627.1"/>
    </source>
</evidence>
<dbReference type="EMBL" id="SCEB01000331">
    <property type="protein sequence ID" value="RXM99627.1"/>
    <property type="molecule type" value="Genomic_DNA"/>
</dbReference>
<protein>
    <submittedName>
        <fullName evidence="1">Uncharacterized protein</fullName>
    </submittedName>
</protein>
<reference evidence="1 2" key="1">
    <citation type="submission" date="2019-01" db="EMBL/GenBank/DDBJ databases">
        <title>Draft Genome and Complete Hox-Cluster Characterization of the Sterlet Sturgeon (Acipenser ruthenus).</title>
        <authorList>
            <person name="Wei Q."/>
        </authorList>
    </citation>
    <scope>NUCLEOTIDE SEQUENCE [LARGE SCALE GENOMIC DNA]</scope>
    <source>
        <strain evidence="1">WHYD16114868_AA</strain>
        <tissue evidence="1">Blood</tissue>
    </source>
</reference>
<name>A0A662YSQ1_ACIRT</name>
<sequence length="108" mass="11901">MHRNLHSSLCKYMLHIHAKSTCLNQYSWNPSRIFTPVLQESQQDLQESQRDLYSSPAGITAGPAGITVGSLLQSCRNHSGTFTPVLQESQRDLYCSPAGITVGPLLQS</sequence>
<gene>
    <name evidence="1" type="ORF">EOD39_11138</name>
</gene>
<keyword evidence="2" id="KW-1185">Reference proteome</keyword>
<comment type="caution">
    <text evidence="1">The sequence shown here is derived from an EMBL/GenBank/DDBJ whole genome shotgun (WGS) entry which is preliminary data.</text>
</comment>
<proteinExistence type="predicted"/>
<dbReference type="Proteomes" id="UP000289886">
    <property type="component" value="Unassembled WGS sequence"/>
</dbReference>